<keyword evidence="2 5" id="KW-0479">Metal-binding</keyword>
<proteinExistence type="predicted"/>
<keyword evidence="4 5" id="KW-0862">Zinc</keyword>
<evidence type="ECO:0000256" key="1">
    <source>
        <dbReference type="ARBA" id="ARBA00022679"/>
    </source>
</evidence>
<feature type="domain" description="C3H1-type" evidence="8">
    <location>
        <begin position="473"/>
        <end position="506"/>
    </location>
</feature>
<dbReference type="Gene3D" id="3.30.40.10">
    <property type="entry name" value="Zinc/RING finger domain, C3HC4 (zinc finger)"/>
    <property type="match status" value="1"/>
</dbReference>
<dbReference type="InterPro" id="IPR017907">
    <property type="entry name" value="Znf_RING_CS"/>
</dbReference>
<evidence type="ECO:0000259" key="8">
    <source>
        <dbReference type="PROSITE" id="PS50103"/>
    </source>
</evidence>
<keyword evidence="1" id="KW-0808">Transferase</keyword>
<reference evidence="9 10" key="2">
    <citation type="submission" date="2016-08" db="EMBL/GenBank/DDBJ databases">
        <title>Pervasive Adenine N6-methylation of Active Genes in Fungi.</title>
        <authorList>
            <consortium name="DOE Joint Genome Institute"/>
            <person name="Mondo S.J."/>
            <person name="Dannebaum R.O."/>
            <person name="Kuo R.C."/>
            <person name="Labutti K."/>
            <person name="Haridas S."/>
            <person name="Kuo A."/>
            <person name="Salamov A."/>
            <person name="Ahrendt S.R."/>
            <person name="Lipzen A."/>
            <person name="Sullivan W."/>
            <person name="Andreopoulos W.B."/>
            <person name="Clum A."/>
            <person name="Lindquist E."/>
            <person name="Daum C."/>
            <person name="Ramamoorthy G.K."/>
            <person name="Gryganskyi A."/>
            <person name="Culley D."/>
            <person name="Magnuson J.K."/>
            <person name="James T.Y."/>
            <person name="O'Malley M.A."/>
            <person name="Stajich J.E."/>
            <person name="Spatafora J.W."/>
            <person name="Visel A."/>
            <person name="Grigoriev I.V."/>
        </authorList>
    </citation>
    <scope>NUCLEOTIDE SEQUENCE [LARGE SCALE GENOMIC DNA]</scope>
    <source>
        <strain evidence="9 10">S4</strain>
    </source>
</reference>
<organism evidence="9 10">
    <name type="scientific">Anaeromyces robustus</name>
    <dbReference type="NCBI Taxonomy" id="1754192"/>
    <lineage>
        <taxon>Eukaryota</taxon>
        <taxon>Fungi</taxon>
        <taxon>Fungi incertae sedis</taxon>
        <taxon>Chytridiomycota</taxon>
        <taxon>Chytridiomycota incertae sedis</taxon>
        <taxon>Neocallimastigomycetes</taxon>
        <taxon>Neocallimastigales</taxon>
        <taxon>Neocallimastigaceae</taxon>
        <taxon>Anaeromyces</taxon>
    </lineage>
</organism>
<sequence>MPDSDFFVDSNIKLMDNNNNFIFEGGKNILDNKNKSTNINKNIINTNEDIDDSNSVQSLFSNRLNINKKDDNNAEANYLINSFKNQKFNVNNINDNYKIFNNEKYNDIMNDIFSINKNFPISNDSFYNSLGKKNDNIFNNSNLFNNKSHNITLKNEFQNYEKTNILLNFGNSSLNNNKFKYSDEINSINRLINMDQFHVNNNYNYINKNNYNNICNNNDVRTEFLNNKNIFENVNNKNLNSKLKKSKHNKIQKKKNSKRNKKNVDSVNNENYITKSSIDPVISIKNVDSYSNDNIDFDNNIYMNDNIHLVCNKNIENEEQNENYQNLLKAISKMYIDNKTFIKASEKINIFNNNVQNINESFKKKKNNKNLLSKKGKSTNGHSKNYKELICEKCGEKPTQYGLLSNIIDYTECDHIFCLECIKKIWRVPESDSEKFSHKCPICNIPSFHFIPSDIYCHTGPLKKHIIDRFRTRCSRISCKFYERVRHDGSHYCPFGQMCLFAHKDSNGIDIKNVIQNINLEKNNESVLNNNDLMVKLDNSYTIDSNNNFVNYTNINMTLPSNTNKINSNNTIINNNVNYSKFFNQLLYNNNNNFISLPITNESYSNMYNKLNVQYYNNQINDYFNENNKNSHLYA</sequence>
<dbReference type="EMBL" id="MCFG01000154">
    <property type="protein sequence ID" value="ORX80136.1"/>
    <property type="molecule type" value="Genomic_DNA"/>
</dbReference>
<evidence type="ECO:0000256" key="2">
    <source>
        <dbReference type="ARBA" id="ARBA00022723"/>
    </source>
</evidence>
<evidence type="ECO:0000259" key="7">
    <source>
        <dbReference type="PROSITE" id="PS50089"/>
    </source>
</evidence>
<accession>A0A1Y1X439</accession>
<dbReference type="PROSITE" id="PS50089">
    <property type="entry name" value="ZF_RING_2"/>
    <property type="match status" value="1"/>
</dbReference>
<evidence type="ECO:0000256" key="3">
    <source>
        <dbReference type="ARBA" id="ARBA00022771"/>
    </source>
</evidence>
<gene>
    <name evidence="9" type="ORF">BCR32DRAFT_269024</name>
</gene>
<evidence type="ECO:0000256" key="4">
    <source>
        <dbReference type="ARBA" id="ARBA00022833"/>
    </source>
</evidence>
<dbReference type="InterPro" id="IPR001841">
    <property type="entry name" value="Znf_RING"/>
</dbReference>
<dbReference type="PROSITE" id="PS00518">
    <property type="entry name" value="ZF_RING_1"/>
    <property type="match status" value="1"/>
</dbReference>
<dbReference type="InterPro" id="IPR045072">
    <property type="entry name" value="MKRN-like"/>
</dbReference>
<evidence type="ECO:0000313" key="9">
    <source>
        <dbReference type="EMBL" id="ORX80136.1"/>
    </source>
</evidence>
<name>A0A1Y1X439_9FUNG</name>
<feature type="zinc finger region" description="C3H1-type" evidence="5">
    <location>
        <begin position="473"/>
        <end position="506"/>
    </location>
</feature>
<dbReference type="PANTHER" id="PTHR11224">
    <property type="entry name" value="MAKORIN-RELATED"/>
    <property type="match status" value="1"/>
</dbReference>
<keyword evidence="3 5" id="KW-0863">Zinc-finger</keyword>
<dbReference type="PROSITE" id="PS50103">
    <property type="entry name" value="ZF_C3H1"/>
    <property type="match status" value="1"/>
</dbReference>
<dbReference type="PANTHER" id="PTHR11224:SF10">
    <property type="entry name" value="IP09428P-RELATED"/>
    <property type="match status" value="1"/>
</dbReference>
<protein>
    <submittedName>
        <fullName evidence="9">Uncharacterized protein</fullName>
    </submittedName>
</protein>
<feature type="region of interest" description="Disordered" evidence="6">
    <location>
        <begin position="244"/>
        <end position="268"/>
    </location>
</feature>
<keyword evidence="10" id="KW-1185">Reference proteome</keyword>
<reference evidence="9 10" key="1">
    <citation type="submission" date="2016-08" db="EMBL/GenBank/DDBJ databases">
        <title>A Parts List for Fungal Cellulosomes Revealed by Comparative Genomics.</title>
        <authorList>
            <consortium name="DOE Joint Genome Institute"/>
            <person name="Haitjema C.H."/>
            <person name="Gilmore S.P."/>
            <person name="Henske J.K."/>
            <person name="Solomon K.V."/>
            <person name="De Groot R."/>
            <person name="Kuo A."/>
            <person name="Mondo S.J."/>
            <person name="Salamov A.A."/>
            <person name="Labutti K."/>
            <person name="Zhao Z."/>
            <person name="Chiniquy J."/>
            <person name="Barry K."/>
            <person name="Brewer H.M."/>
            <person name="Purvine S.O."/>
            <person name="Wright A.T."/>
            <person name="Boxma B."/>
            <person name="Van Alen T."/>
            <person name="Hackstein J.H."/>
            <person name="Baker S.E."/>
            <person name="Grigoriev I.V."/>
            <person name="O'Malley M.A."/>
        </authorList>
    </citation>
    <scope>NUCLEOTIDE SEQUENCE [LARGE SCALE GENOMIC DNA]</scope>
    <source>
        <strain evidence="9 10">S4</strain>
    </source>
</reference>
<evidence type="ECO:0000256" key="6">
    <source>
        <dbReference type="SAM" id="MobiDB-lite"/>
    </source>
</evidence>
<dbReference type="OrthoDB" id="250836at2759"/>
<dbReference type="GO" id="GO:0061630">
    <property type="term" value="F:ubiquitin protein ligase activity"/>
    <property type="evidence" value="ECO:0007669"/>
    <property type="project" value="InterPro"/>
</dbReference>
<feature type="domain" description="RING-type" evidence="7">
    <location>
        <begin position="391"/>
        <end position="444"/>
    </location>
</feature>
<dbReference type="GO" id="GO:0000209">
    <property type="term" value="P:protein polyubiquitination"/>
    <property type="evidence" value="ECO:0007669"/>
    <property type="project" value="InterPro"/>
</dbReference>
<dbReference type="SUPFAM" id="SSF57850">
    <property type="entry name" value="RING/U-box"/>
    <property type="match status" value="1"/>
</dbReference>
<evidence type="ECO:0000313" key="10">
    <source>
        <dbReference type="Proteomes" id="UP000193944"/>
    </source>
</evidence>
<dbReference type="GO" id="GO:0008270">
    <property type="term" value="F:zinc ion binding"/>
    <property type="evidence" value="ECO:0007669"/>
    <property type="project" value="UniProtKB-KW"/>
</dbReference>
<dbReference type="InterPro" id="IPR000571">
    <property type="entry name" value="Znf_CCCH"/>
</dbReference>
<dbReference type="AlphaFoldDB" id="A0A1Y1X439"/>
<dbReference type="Proteomes" id="UP000193944">
    <property type="component" value="Unassembled WGS sequence"/>
</dbReference>
<dbReference type="STRING" id="1754192.A0A1Y1X439"/>
<feature type="compositionally biased region" description="Basic residues" evidence="6">
    <location>
        <begin position="244"/>
        <end position="261"/>
    </location>
</feature>
<comment type="caution">
    <text evidence="9">The sequence shown here is derived from an EMBL/GenBank/DDBJ whole genome shotgun (WGS) entry which is preliminary data.</text>
</comment>
<evidence type="ECO:0000256" key="5">
    <source>
        <dbReference type="PROSITE-ProRule" id="PRU00723"/>
    </source>
</evidence>
<dbReference type="InterPro" id="IPR013083">
    <property type="entry name" value="Znf_RING/FYVE/PHD"/>
</dbReference>